<protein>
    <submittedName>
        <fullName evidence="2">Alpha/beta fold hydrolase</fullName>
    </submittedName>
</protein>
<dbReference type="Gene3D" id="3.40.50.1820">
    <property type="entry name" value="alpha/beta hydrolase"/>
    <property type="match status" value="1"/>
</dbReference>
<dbReference type="PRINTS" id="PR00111">
    <property type="entry name" value="ABHYDROLASE"/>
</dbReference>
<dbReference type="PANTHER" id="PTHR43798">
    <property type="entry name" value="MONOACYLGLYCEROL LIPASE"/>
    <property type="match status" value="1"/>
</dbReference>
<reference evidence="2 3" key="1">
    <citation type="submission" date="2019-06" db="EMBL/GenBank/DDBJ databases">
        <title>A novel species of marine bacteria.</title>
        <authorList>
            <person name="Wang Y."/>
        </authorList>
    </citation>
    <scope>NUCLEOTIDE SEQUENCE [LARGE SCALE GENOMIC DNA]</scope>
    <source>
        <strain evidence="2 3">MA1-10</strain>
    </source>
</reference>
<dbReference type="Proteomes" id="UP000315816">
    <property type="component" value="Unassembled WGS sequence"/>
</dbReference>
<dbReference type="Pfam" id="PF12697">
    <property type="entry name" value="Abhydrolase_6"/>
    <property type="match status" value="1"/>
</dbReference>
<accession>A0A545SZC9</accession>
<dbReference type="InterPro" id="IPR050266">
    <property type="entry name" value="AB_hydrolase_sf"/>
</dbReference>
<organism evidence="2 3">
    <name type="scientific">Aliiroseovarius halocynthiae</name>
    <dbReference type="NCBI Taxonomy" id="985055"/>
    <lineage>
        <taxon>Bacteria</taxon>
        <taxon>Pseudomonadati</taxon>
        <taxon>Pseudomonadota</taxon>
        <taxon>Alphaproteobacteria</taxon>
        <taxon>Rhodobacterales</taxon>
        <taxon>Paracoccaceae</taxon>
        <taxon>Aliiroseovarius</taxon>
    </lineage>
</organism>
<comment type="caution">
    <text evidence="2">The sequence shown here is derived from an EMBL/GenBank/DDBJ whole genome shotgun (WGS) entry which is preliminary data.</text>
</comment>
<sequence length="245" mass="26428">MADIIDHGQGPVLVFLHGAGVDNRLWDPQLLVFEKTHRVIALNLPGHGTVPAVGSVEDMADWVHRQLTDLGINRYCVIGLSLGGMVALELASRHPDHVSHLVMIESVPNAIDSRIARPFAHVMLMLLRLIPVKLLAKLPGRSMGAETDDAAKYVQGAIGRMSTSNIYAVMRAALAYDGRPHLPHISMPATIMVGEKNKATHARAEDASRTIKAANFRVIPGAGHIANRDAVEFTNNALRAALGDS</sequence>
<dbReference type="GO" id="GO:0016787">
    <property type="term" value="F:hydrolase activity"/>
    <property type="evidence" value="ECO:0007669"/>
    <property type="project" value="UniProtKB-KW"/>
</dbReference>
<proteinExistence type="predicted"/>
<gene>
    <name evidence="2" type="ORF">FIL88_00040</name>
</gene>
<evidence type="ECO:0000259" key="1">
    <source>
        <dbReference type="Pfam" id="PF12697"/>
    </source>
</evidence>
<evidence type="ECO:0000313" key="2">
    <source>
        <dbReference type="EMBL" id="TQV70335.1"/>
    </source>
</evidence>
<dbReference type="OrthoDB" id="9793083at2"/>
<dbReference type="SUPFAM" id="SSF53474">
    <property type="entry name" value="alpha/beta-Hydrolases"/>
    <property type="match status" value="1"/>
</dbReference>
<dbReference type="InterPro" id="IPR000073">
    <property type="entry name" value="AB_hydrolase_1"/>
</dbReference>
<feature type="domain" description="AB hydrolase-1" evidence="1">
    <location>
        <begin position="13"/>
        <end position="231"/>
    </location>
</feature>
<keyword evidence="2" id="KW-0378">Hydrolase</keyword>
<dbReference type="AlphaFoldDB" id="A0A545SZC9"/>
<dbReference type="EMBL" id="VICH01000001">
    <property type="protein sequence ID" value="TQV70335.1"/>
    <property type="molecule type" value="Genomic_DNA"/>
</dbReference>
<keyword evidence="3" id="KW-1185">Reference proteome</keyword>
<dbReference type="InterPro" id="IPR029058">
    <property type="entry name" value="AB_hydrolase_fold"/>
</dbReference>
<evidence type="ECO:0000313" key="3">
    <source>
        <dbReference type="Proteomes" id="UP000315816"/>
    </source>
</evidence>
<name>A0A545SZC9_9RHOB</name>
<dbReference type="RefSeq" id="WP_142851784.1">
    <property type="nucleotide sequence ID" value="NZ_FXWW01000002.1"/>
</dbReference>